<dbReference type="GO" id="GO:0005524">
    <property type="term" value="F:ATP binding"/>
    <property type="evidence" value="ECO:0007669"/>
    <property type="project" value="UniProtKB-KW"/>
</dbReference>
<feature type="domain" description="Bacterial type II secretion system protein E" evidence="9">
    <location>
        <begin position="322"/>
        <end position="336"/>
    </location>
</feature>
<dbReference type="GO" id="GO:0005886">
    <property type="term" value="C:plasma membrane"/>
    <property type="evidence" value="ECO:0007669"/>
    <property type="project" value="TreeGrafter"/>
</dbReference>
<evidence type="ECO:0000256" key="5">
    <source>
        <dbReference type="ARBA" id="ARBA00022927"/>
    </source>
</evidence>
<dbReference type="Proteomes" id="UP000179034">
    <property type="component" value="Unassembled WGS sequence"/>
</dbReference>
<sequence length="506" mass="56984">MPSIVKIEDEIDESLNLRISPKYMEEHRFLPLRMKDGLLRVAFADPQDLYTIDDLRSLLRLEIEPVAGSPDEILEAIRKYYGEGVDTIEKMVKDMSEEELTLVEGRGNGIQDLRDLASQAPVIKLVNLIIMEALKKRASDIHLEAMEDQLRVRYRIDGILQDVSSPAKRFQAAIISRIKIIAELNIAERRLAQDGRFRMKIKDKDIDFRVSIVPTLHGESVVIRILDKSSILMSLEELGFSSEMFRAVNRLITRPHGIILVTGPTGSGKTTTLYAVLEKINSPEKKIITLEDPVEYHLPGTNQIPIKPKIGFTFATGLRSIIRQDPDIIMIGEMRDLETAEIAIHSSLTGHLVFSTIHTNDAPGGLTRMIDMGVEAYLVSSAVEGILAQRLIRRICPACKEEVQPDWRMLEELGLTIDSHGSPSLYRGHGCNECNYTGYRGRVGIFELLIMNDELQHLILENTPLSDLKDAAVKGGMTTLRHDGWEKTRSGETTLEEILRVTQEEE</sequence>
<evidence type="ECO:0000313" key="11">
    <source>
        <dbReference type="Proteomes" id="UP000179034"/>
    </source>
</evidence>
<keyword evidence="2" id="KW-0813">Transport</keyword>
<keyword evidence="6" id="KW-1278">Translocase</keyword>
<dbReference type="EMBL" id="MFIW01000020">
    <property type="protein sequence ID" value="OGF98026.1"/>
    <property type="molecule type" value="Genomic_DNA"/>
</dbReference>
<keyword evidence="4" id="KW-0067">ATP-binding</keyword>
<dbReference type="SUPFAM" id="SSF52540">
    <property type="entry name" value="P-loop containing nucleoside triphosphate hydrolases"/>
    <property type="match status" value="1"/>
</dbReference>
<evidence type="ECO:0000256" key="6">
    <source>
        <dbReference type="ARBA" id="ARBA00022967"/>
    </source>
</evidence>
<comment type="similarity">
    <text evidence="1">Belongs to the GSP E family.</text>
</comment>
<dbReference type="NCBIfam" id="TIGR02533">
    <property type="entry name" value="type_II_gspE"/>
    <property type="match status" value="1"/>
</dbReference>
<evidence type="ECO:0000313" key="10">
    <source>
        <dbReference type="EMBL" id="OGF98026.1"/>
    </source>
</evidence>
<dbReference type="PROSITE" id="PS00662">
    <property type="entry name" value="T2SP_E"/>
    <property type="match status" value="1"/>
</dbReference>
<dbReference type="InterPro" id="IPR027417">
    <property type="entry name" value="P-loop_NTPase"/>
</dbReference>
<dbReference type="CDD" id="cd01129">
    <property type="entry name" value="PulE-GspE-like"/>
    <property type="match status" value="1"/>
</dbReference>
<dbReference type="FunFam" id="3.30.450.90:FF:000001">
    <property type="entry name" value="Type II secretion system ATPase GspE"/>
    <property type="match status" value="1"/>
</dbReference>
<reference evidence="10 11" key="1">
    <citation type="journal article" date="2016" name="Nat. Commun.">
        <title>Thousands of microbial genomes shed light on interconnected biogeochemical processes in an aquifer system.</title>
        <authorList>
            <person name="Anantharaman K."/>
            <person name="Brown C.T."/>
            <person name="Hug L.A."/>
            <person name="Sharon I."/>
            <person name="Castelle C.J."/>
            <person name="Probst A.J."/>
            <person name="Thomas B.C."/>
            <person name="Singh A."/>
            <person name="Wilkins M.J."/>
            <person name="Karaoz U."/>
            <person name="Brodie E.L."/>
            <person name="Williams K.H."/>
            <person name="Hubbard S.S."/>
            <person name="Banfield J.F."/>
        </authorList>
    </citation>
    <scope>NUCLEOTIDE SEQUENCE [LARGE SCALE GENOMIC DNA]</scope>
</reference>
<dbReference type="EC" id="7.4.2.8" evidence="7"/>
<dbReference type="PANTHER" id="PTHR30258">
    <property type="entry name" value="TYPE II SECRETION SYSTEM PROTEIN GSPE-RELATED"/>
    <property type="match status" value="1"/>
</dbReference>
<dbReference type="InterPro" id="IPR037257">
    <property type="entry name" value="T2SS_E_N_sf"/>
</dbReference>
<evidence type="ECO:0000256" key="3">
    <source>
        <dbReference type="ARBA" id="ARBA00022741"/>
    </source>
</evidence>
<dbReference type="PANTHER" id="PTHR30258:SF2">
    <property type="entry name" value="COMG OPERON PROTEIN 1"/>
    <property type="match status" value="1"/>
</dbReference>
<evidence type="ECO:0000256" key="4">
    <source>
        <dbReference type="ARBA" id="ARBA00022840"/>
    </source>
</evidence>
<comment type="caution">
    <text evidence="10">The sequence shown here is derived from an EMBL/GenBank/DDBJ whole genome shotgun (WGS) entry which is preliminary data.</text>
</comment>
<dbReference type="GO" id="GO:0016887">
    <property type="term" value="F:ATP hydrolysis activity"/>
    <property type="evidence" value="ECO:0007669"/>
    <property type="project" value="TreeGrafter"/>
</dbReference>
<dbReference type="GO" id="GO:0015628">
    <property type="term" value="P:protein secretion by the type II secretion system"/>
    <property type="evidence" value="ECO:0007669"/>
    <property type="project" value="InterPro"/>
</dbReference>
<organism evidence="10 11">
    <name type="scientific">Candidatus Glassbacteria bacterium RBG_16_58_8</name>
    <dbReference type="NCBI Taxonomy" id="1817866"/>
    <lineage>
        <taxon>Bacteria</taxon>
        <taxon>Candidatus Glassiibacteriota</taxon>
    </lineage>
</organism>
<dbReference type="Pfam" id="PF00437">
    <property type="entry name" value="T2SSE"/>
    <property type="match status" value="1"/>
</dbReference>
<dbReference type="AlphaFoldDB" id="A0A1F5YDI9"/>
<accession>A0A1F5YDI9</accession>
<proteinExistence type="inferred from homology"/>
<dbReference type="SMART" id="SM00382">
    <property type="entry name" value="AAA"/>
    <property type="match status" value="1"/>
</dbReference>
<dbReference type="Gene3D" id="3.30.300.160">
    <property type="entry name" value="Type II secretion system, protein E, N-terminal domain"/>
    <property type="match status" value="1"/>
</dbReference>
<dbReference type="InterPro" id="IPR001482">
    <property type="entry name" value="T2SS/T4SS_dom"/>
</dbReference>
<protein>
    <recommendedName>
        <fullName evidence="7">protein-secreting ATPase</fullName>
        <ecNumber evidence="7">7.4.2.8</ecNumber>
    </recommendedName>
</protein>
<dbReference type="InterPro" id="IPR003593">
    <property type="entry name" value="AAA+_ATPase"/>
</dbReference>
<evidence type="ECO:0000256" key="8">
    <source>
        <dbReference type="ARBA" id="ARBA00034006"/>
    </source>
</evidence>
<gene>
    <name evidence="10" type="ORF">A2Z06_01825</name>
</gene>
<keyword evidence="3" id="KW-0547">Nucleotide-binding</keyword>
<dbReference type="FunFam" id="3.40.50.300:FF:000398">
    <property type="entry name" value="Type IV pilus assembly ATPase PilB"/>
    <property type="match status" value="1"/>
</dbReference>
<evidence type="ECO:0000256" key="1">
    <source>
        <dbReference type="ARBA" id="ARBA00006611"/>
    </source>
</evidence>
<comment type="catalytic activity">
    <reaction evidence="8">
        <text>ATP + H2O + cellular proteinSide 1 = ADP + phosphate + cellular proteinSide 2.</text>
        <dbReference type="EC" id="7.4.2.8"/>
    </reaction>
</comment>
<name>A0A1F5YDI9_9BACT</name>
<dbReference type="InterPro" id="IPR013369">
    <property type="entry name" value="T2SS_GspE"/>
</dbReference>
<evidence type="ECO:0000259" key="9">
    <source>
        <dbReference type="PROSITE" id="PS00662"/>
    </source>
</evidence>
<dbReference type="GO" id="GO:0015627">
    <property type="term" value="C:type II protein secretion system complex"/>
    <property type="evidence" value="ECO:0007669"/>
    <property type="project" value="InterPro"/>
</dbReference>
<dbReference type="GO" id="GO:0008564">
    <property type="term" value="F:protein-exporting ATPase activity"/>
    <property type="evidence" value="ECO:0007669"/>
    <property type="project" value="UniProtKB-EC"/>
</dbReference>
<dbReference type="Gene3D" id="3.30.450.90">
    <property type="match status" value="1"/>
</dbReference>
<dbReference type="InterPro" id="IPR007831">
    <property type="entry name" value="T2SS_GspE_N"/>
</dbReference>
<dbReference type="SUPFAM" id="SSF160246">
    <property type="entry name" value="EspE N-terminal domain-like"/>
    <property type="match status" value="1"/>
</dbReference>
<dbReference type="Gene3D" id="3.40.50.300">
    <property type="entry name" value="P-loop containing nucleotide triphosphate hydrolases"/>
    <property type="match status" value="1"/>
</dbReference>
<dbReference type="Pfam" id="PF05157">
    <property type="entry name" value="MshEN"/>
    <property type="match status" value="1"/>
</dbReference>
<evidence type="ECO:0000256" key="2">
    <source>
        <dbReference type="ARBA" id="ARBA00022448"/>
    </source>
</evidence>
<evidence type="ECO:0000256" key="7">
    <source>
        <dbReference type="ARBA" id="ARBA00024382"/>
    </source>
</evidence>
<keyword evidence="5" id="KW-0653">Protein transport</keyword>